<evidence type="ECO:0000313" key="2">
    <source>
        <dbReference type="Proteomes" id="UP000030140"/>
    </source>
</evidence>
<reference evidence="1 2" key="1">
    <citation type="submission" date="2014-10" db="EMBL/GenBank/DDBJ databases">
        <title>Draft genome sequence of the proteorhodopsin-containing marine bacterium Dokdonia donghaensis.</title>
        <authorList>
            <person name="Gomez-Consarnau L."/>
            <person name="Gonzalez J.M."/>
            <person name="Riedel T."/>
            <person name="Jaenicke S."/>
            <person name="Wagner-Doebler I."/>
            <person name="Fuhrman J.A."/>
        </authorList>
    </citation>
    <scope>NUCLEOTIDE SEQUENCE [LARGE SCALE GENOMIC DNA]</scope>
    <source>
        <strain evidence="1 2">DSW-1</strain>
    </source>
</reference>
<protein>
    <submittedName>
        <fullName evidence="1">Uncharacterized protein</fullName>
    </submittedName>
</protein>
<evidence type="ECO:0000313" key="1">
    <source>
        <dbReference type="EMBL" id="KGO06970.1"/>
    </source>
</evidence>
<gene>
    <name evidence="1" type="ORF">NV36_09055</name>
</gene>
<keyword evidence="2" id="KW-1185">Reference proteome</keyword>
<dbReference type="EMBL" id="JSAQ01000001">
    <property type="protein sequence ID" value="KGO06970.1"/>
    <property type="molecule type" value="Genomic_DNA"/>
</dbReference>
<proteinExistence type="predicted"/>
<name>A0A0A2H2V2_9FLAO</name>
<accession>A0A0A2H2V2</accession>
<sequence>MTLSTPSFASVAAHYNTYVAGVQGGGTGIEFYIPTEVATTITMEKIFFRESAGKVMKSNTGYVARFRTDKGLDQDVVMSNNANEEAVNTPPVVNDTFPFNLTNDQAGLIYKDNGIVKYCILSNIKERDSKAYPQQLPRGNGY</sequence>
<dbReference type="Proteomes" id="UP000030140">
    <property type="component" value="Unassembled WGS sequence"/>
</dbReference>
<comment type="caution">
    <text evidence="1">The sequence shown here is derived from an EMBL/GenBank/DDBJ whole genome shotgun (WGS) entry which is preliminary data.</text>
</comment>
<organism evidence="1 2">
    <name type="scientific">Dokdonia donghaensis DSW-1</name>
    <dbReference type="NCBI Taxonomy" id="1300343"/>
    <lineage>
        <taxon>Bacteria</taxon>
        <taxon>Pseudomonadati</taxon>
        <taxon>Bacteroidota</taxon>
        <taxon>Flavobacteriia</taxon>
        <taxon>Flavobacteriales</taxon>
        <taxon>Flavobacteriaceae</taxon>
        <taxon>Dokdonia</taxon>
    </lineage>
</organism>
<dbReference type="AlphaFoldDB" id="A0A0A2H2V2"/>